<dbReference type="InterPro" id="IPR001647">
    <property type="entry name" value="HTH_TetR"/>
</dbReference>
<evidence type="ECO:0000256" key="2">
    <source>
        <dbReference type="ARBA" id="ARBA00023125"/>
    </source>
</evidence>
<dbReference type="Pfam" id="PF00440">
    <property type="entry name" value="TetR_N"/>
    <property type="match status" value="1"/>
</dbReference>
<keyword evidence="2 4" id="KW-0238">DNA-binding</keyword>
<dbReference type="Pfam" id="PF13305">
    <property type="entry name" value="TetR_C_33"/>
    <property type="match status" value="1"/>
</dbReference>
<accession>A0A7X0U4Q6</accession>
<feature type="DNA-binding region" description="H-T-H motif" evidence="4">
    <location>
        <begin position="31"/>
        <end position="50"/>
    </location>
</feature>
<dbReference type="InterPro" id="IPR009057">
    <property type="entry name" value="Homeodomain-like_sf"/>
</dbReference>
<dbReference type="EMBL" id="JACHMI010000001">
    <property type="protein sequence ID" value="MBB6555076.1"/>
    <property type="molecule type" value="Genomic_DNA"/>
</dbReference>
<dbReference type="GO" id="GO:0000976">
    <property type="term" value="F:transcription cis-regulatory region binding"/>
    <property type="evidence" value="ECO:0007669"/>
    <property type="project" value="TreeGrafter"/>
</dbReference>
<evidence type="ECO:0000256" key="4">
    <source>
        <dbReference type="PROSITE-ProRule" id="PRU00335"/>
    </source>
</evidence>
<organism evidence="6 7">
    <name type="scientific">Nonomuraea rubra</name>
    <dbReference type="NCBI Taxonomy" id="46180"/>
    <lineage>
        <taxon>Bacteria</taxon>
        <taxon>Bacillati</taxon>
        <taxon>Actinomycetota</taxon>
        <taxon>Actinomycetes</taxon>
        <taxon>Streptosporangiales</taxon>
        <taxon>Streptosporangiaceae</taxon>
        <taxon>Nonomuraea</taxon>
    </lineage>
</organism>
<dbReference type="Gene3D" id="1.10.357.10">
    <property type="entry name" value="Tetracycline Repressor, domain 2"/>
    <property type="match status" value="1"/>
</dbReference>
<dbReference type="GO" id="GO:0003700">
    <property type="term" value="F:DNA-binding transcription factor activity"/>
    <property type="evidence" value="ECO:0007669"/>
    <property type="project" value="TreeGrafter"/>
</dbReference>
<sequence>MSTPRQRYREQVRREIKQAALAQIGEGEPLSLTAVARRLGMTGPALYKYFASRDDLLAELVQDGLGELAAAVRAGALPEGGPRERLHALARAFYDWAVAHPGLFLLVSSAPTLSGAEDVLRPFVPLVAQGRAATPGGAVLVWARLQGVLSVELRGPFAGIGTALLAAEIDSLADALGL</sequence>
<dbReference type="InterPro" id="IPR036271">
    <property type="entry name" value="Tet_transcr_reg_TetR-rel_C_sf"/>
</dbReference>
<evidence type="ECO:0000256" key="1">
    <source>
        <dbReference type="ARBA" id="ARBA00023015"/>
    </source>
</evidence>
<dbReference type="InterPro" id="IPR050109">
    <property type="entry name" value="HTH-type_TetR-like_transc_reg"/>
</dbReference>
<dbReference type="Proteomes" id="UP000565579">
    <property type="component" value="Unassembled WGS sequence"/>
</dbReference>
<dbReference type="InterPro" id="IPR025996">
    <property type="entry name" value="MT1864/Rv1816-like_C"/>
</dbReference>
<dbReference type="PROSITE" id="PS50977">
    <property type="entry name" value="HTH_TETR_2"/>
    <property type="match status" value="1"/>
</dbReference>
<gene>
    <name evidence="6" type="ORF">HD593_009871</name>
</gene>
<evidence type="ECO:0000313" key="6">
    <source>
        <dbReference type="EMBL" id="MBB6555076.1"/>
    </source>
</evidence>
<reference evidence="6 7" key="1">
    <citation type="submission" date="2020-08" db="EMBL/GenBank/DDBJ databases">
        <title>Sequencing the genomes of 1000 actinobacteria strains.</title>
        <authorList>
            <person name="Klenk H.-P."/>
        </authorList>
    </citation>
    <scope>NUCLEOTIDE SEQUENCE [LARGE SCALE GENOMIC DNA]</scope>
    <source>
        <strain evidence="6 7">DSM 43768</strain>
    </source>
</reference>
<keyword evidence="1" id="KW-0805">Transcription regulation</keyword>
<keyword evidence="7" id="KW-1185">Reference proteome</keyword>
<dbReference type="RefSeq" id="WP_185109717.1">
    <property type="nucleotide sequence ID" value="NZ_BAAAXY010000244.1"/>
</dbReference>
<dbReference type="SUPFAM" id="SSF46689">
    <property type="entry name" value="Homeodomain-like"/>
    <property type="match status" value="1"/>
</dbReference>
<dbReference type="PANTHER" id="PTHR30055:SF243">
    <property type="entry name" value="HTH-TYPE TRANSCRIPTIONAL REGULATOR RV1816"/>
    <property type="match status" value="1"/>
</dbReference>
<evidence type="ECO:0000313" key="7">
    <source>
        <dbReference type="Proteomes" id="UP000565579"/>
    </source>
</evidence>
<evidence type="ECO:0000259" key="5">
    <source>
        <dbReference type="PROSITE" id="PS50977"/>
    </source>
</evidence>
<comment type="caution">
    <text evidence="6">The sequence shown here is derived from an EMBL/GenBank/DDBJ whole genome shotgun (WGS) entry which is preliminary data.</text>
</comment>
<protein>
    <submittedName>
        <fullName evidence="6">AcrR family transcriptional regulator</fullName>
    </submittedName>
</protein>
<dbReference type="PANTHER" id="PTHR30055">
    <property type="entry name" value="HTH-TYPE TRANSCRIPTIONAL REGULATOR RUTR"/>
    <property type="match status" value="1"/>
</dbReference>
<proteinExistence type="predicted"/>
<evidence type="ECO:0000256" key="3">
    <source>
        <dbReference type="ARBA" id="ARBA00023163"/>
    </source>
</evidence>
<dbReference type="AlphaFoldDB" id="A0A7X0U4Q6"/>
<feature type="domain" description="HTH tetR-type" evidence="5">
    <location>
        <begin position="10"/>
        <end position="68"/>
    </location>
</feature>
<dbReference type="SUPFAM" id="SSF48498">
    <property type="entry name" value="Tetracyclin repressor-like, C-terminal domain"/>
    <property type="match status" value="1"/>
</dbReference>
<keyword evidence="3" id="KW-0804">Transcription</keyword>
<name>A0A7X0U4Q6_9ACTN</name>